<evidence type="ECO:0000313" key="3">
    <source>
        <dbReference type="Proteomes" id="UP000035681"/>
    </source>
</evidence>
<dbReference type="WBParaSite" id="TCONS_00001050.p1">
    <property type="protein sequence ID" value="TCONS_00001050.p1"/>
    <property type="gene ID" value="XLOC_000990"/>
</dbReference>
<protein>
    <submittedName>
        <fullName evidence="4 5">Uncharacterized protein</fullName>
    </submittedName>
</protein>
<keyword evidence="2" id="KW-0472">Membrane</keyword>
<keyword evidence="2" id="KW-0812">Transmembrane</keyword>
<keyword evidence="3" id="KW-1185">Reference proteome</keyword>
<dbReference type="WBParaSite" id="SSTP_0000605300.1">
    <property type="protein sequence ID" value="SSTP_0000605300.1"/>
    <property type="gene ID" value="SSTP_0000605300"/>
</dbReference>
<accession>A0A0K0E969</accession>
<evidence type="ECO:0000256" key="2">
    <source>
        <dbReference type="SAM" id="Phobius"/>
    </source>
</evidence>
<proteinExistence type="predicted"/>
<sequence>MEISLLLQVIYILVHIIICFIFISNCSNPKGKSFKPFKSKSKQKLNKSGTSINKKNISDSCMSKIKNVSGIKQISEVKALNEKQKNHMDGKTKFDKDKLKSITASQKNRSAGLTKQNKKCQDDTEGTKEYDEEIKKKLKTFLNIIKNNNNNNEDKNGSNQNLKLMKKDLKDNKNYSIKNISSYCIDSKNFKETKKLENKFKNEKKNAISNSFVNSKTFENVNSVITTKNKKKNPAKSIKTLKEKPNDCNNNTISKKKNLSIKSQEDERYINLVDLFVSEEVSNTYPVEMLLEDTQQSSSPTVDENKGEYENLTEDQINDEKYETLASIQNIHQLRNND</sequence>
<dbReference type="AlphaFoldDB" id="A0A0K0E969"/>
<feature type="transmembrane region" description="Helical" evidence="2">
    <location>
        <begin position="6"/>
        <end position="26"/>
    </location>
</feature>
<organism evidence="4">
    <name type="scientific">Strongyloides stercoralis</name>
    <name type="common">Threadworm</name>
    <dbReference type="NCBI Taxonomy" id="6248"/>
    <lineage>
        <taxon>Eukaryota</taxon>
        <taxon>Metazoa</taxon>
        <taxon>Ecdysozoa</taxon>
        <taxon>Nematoda</taxon>
        <taxon>Chromadorea</taxon>
        <taxon>Rhabditida</taxon>
        <taxon>Tylenchina</taxon>
        <taxon>Panagrolaimomorpha</taxon>
        <taxon>Strongyloidoidea</taxon>
        <taxon>Strongyloididae</taxon>
        <taxon>Strongyloides</taxon>
    </lineage>
</organism>
<name>A0A0K0E969_STRER</name>
<feature type="compositionally biased region" description="Polar residues" evidence="1">
    <location>
        <begin position="106"/>
        <end position="115"/>
    </location>
</feature>
<evidence type="ECO:0000313" key="4">
    <source>
        <dbReference type="WBParaSite" id="SSTP_0000605300.1"/>
    </source>
</evidence>
<reference evidence="4" key="1">
    <citation type="submission" date="2015-08" db="UniProtKB">
        <authorList>
            <consortium name="WormBaseParasite"/>
        </authorList>
    </citation>
    <scope>IDENTIFICATION</scope>
</reference>
<dbReference type="Proteomes" id="UP000035681">
    <property type="component" value="Unplaced"/>
</dbReference>
<keyword evidence="2" id="KW-1133">Transmembrane helix</keyword>
<feature type="region of interest" description="Disordered" evidence="1">
    <location>
        <begin position="106"/>
        <end position="126"/>
    </location>
</feature>
<evidence type="ECO:0000313" key="5">
    <source>
        <dbReference type="WBParaSite" id="TCONS_00001050.p1"/>
    </source>
</evidence>
<evidence type="ECO:0000256" key="1">
    <source>
        <dbReference type="SAM" id="MobiDB-lite"/>
    </source>
</evidence>